<dbReference type="InterPro" id="IPR045861">
    <property type="entry name" value="CorA_cytoplasmic_dom"/>
</dbReference>
<evidence type="ECO:0000313" key="4">
    <source>
        <dbReference type="EMBL" id="OJJ35332.1"/>
    </source>
</evidence>
<dbReference type="GO" id="GO:0015095">
    <property type="term" value="F:magnesium ion transmembrane transporter activity"/>
    <property type="evidence" value="ECO:0007669"/>
    <property type="project" value="TreeGrafter"/>
</dbReference>
<sequence length="593" mass="67841">MSELSPSRSFQTPREYYSSFTSRPHIQEKFQDIDEEANFRAYLHLLQNALTQNFVLDFGNDDAWCAVNLEEEDFARLLRKPKPRCFGTRWINIWAPEEQKETIKTITSNYGVSERLQAMMCTDPVKRPPKPPVTHTPRSGFRGRGVDRPVPSRLDDPEGGYTMKDMADPEDIQNAASSKGLTFAQVTNQIWHFCSVDHGPRYTCIGYNSLYVIPHVEIDNGKDLPDGKRLWSWLILCDDGTIISIQENPYPGPQGPPPEEDTKAVLGIVRRNVQFIFSGVSKQHYATSESDSLVTIRVRHFSDSGPDQASIKQEDGSSLLFYYIFDDWVSSYGLVAKREHKYGVFLDRVRRNMLSKPVVELVDELHWLGRRLGVLKRVYQSYELIMMRILQRQRVLRDEARSNRPPFSMGNTFNESDFVDLRQMNLQSSLSLGSNPDTPVGVPLSSTAVARFERLLDRIKLYCLSEIDTCMTEKESLTFLNFNLIALKDSQAVEKLTRITILLAKVTILFLPVSLMTAYFSTELKGVKGVYTTNQYWISFGVIMFLSIVTLSLFGYASDTVEGRTIYQSFFRVFFHSSKDRIAKQRRAAAPVH</sequence>
<feature type="transmembrane region" description="Helical" evidence="3">
    <location>
        <begin position="502"/>
        <end position="521"/>
    </location>
</feature>
<dbReference type="GO" id="GO:0050897">
    <property type="term" value="F:cobalt ion binding"/>
    <property type="evidence" value="ECO:0007669"/>
    <property type="project" value="TreeGrafter"/>
</dbReference>
<dbReference type="GeneID" id="63751189"/>
<dbReference type="SUPFAM" id="SSF143865">
    <property type="entry name" value="CorA soluble domain-like"/>
    <property type="match status" value="1"/>
</dbReference>
<dbReference type="GO" id="GO:0005886">
    <property type="term" value="C:plasma membrane"/>
    <property type="evidence" value="ECO:0007669"/>
    <property type="project" value="UniProtKB-SubCell"/>
</dbReference>
<dbReference type="OrthoDB" id="5430812at2759"/>
<accession>A0A1L9RK74</accession>
<dbReference type="VEuPathDB" id="FungiDB:ASPWEDRAFT_40539"/>
<dbReference type="STRING" id="1073089.A0A1L9RK74"/>
<evidence type="ECO:0000256" key="3">
    <source>
        <dbReference type="SAM" id="Phobius"/>
    </source>
</evidence>
<dbReference type="AlphaFoldDB" id="A0A1L9RK74"/>
<dbReference type="PANTHER" id="PTHR46494">
    <property type="entry name" value="CORA FAMILY METAL ION TRANSPORTER (EUROFUNG)"/>
    <property type="match status" value="1"/>
</dbReference>
<evidence type="ECO:0000256" key="1">
    <source>
        <dbReference type="ARBA" id="ARBA00004651"/>
    </source>
</evidence>
<evidence type="ECO:0008006" key="6">
    <source>
        <dbReference type="Google" id="ProtNLM"/>
    </source>
</evidence>
<name>A0A1L9RK74_ASPWE</name>
<reference evidence="5" key="1">
    <citation type="journal article" date="2017" name="Genome Biol.">
        <title>Comparative genomics reveals high biological diversity and specific adaptations in the industrially and medically important fungal genus Aspergillus.</title>
        <authorList>
            <person name="de Vries R.P."/>
            <person name="Riley R."/>
            <person name="Wiebenga A."/>
            <person name="Aguilar-Osorio G."/>
            <person name="Amillis S."/>
            <person name="Uchima C.A."/>
            <person name="Anderluh G."/>
            <person name="Asadollahi M."/>
            <person name="Askin M."/>
            <person name="Barry K."/>
            <person name="Battaglia E."/>
            <person name="Bayram O."/>
            <person name="Benocci T."/>
            <person name="Braus-Stromeyer S.A."/>
            <person name="Caldana C."/>
            <person name="Canovas D."/>
            <person name="Cerqueira G.C."/>
            <person name="Chen F."/>
            <person name="Chen W."/>
            <person name="Choi C."/>
            <person name="Clum A."/>
            <person name="Dos Santos R.A."/>
            <person name="Damasio A.R."/>
            <person name="Diallinas G."/>
            <person name="Emri T."/>
            <person name="Fekete E."/>
            <person name="Flipphi M."/>
            <person name="Freyberg S."/>
            <person name="Gallo A."/>
            <person name="Gournas C."/>
            <person name="Habgood R."/>
            <person name="Hainaut M."/>
            <person name="Harispe M.L."/>
            <person name="Henrissat B."/>
            <person name="Hilden K.S."/>
            <person name="Hope R."/>
            <person name="Hossain A."/>
            <person name="Karabika E."/>
            <person name="Karaffa L."/>
            <person name="Karanyi Z."/>
            <person name="Krasevec N."/>
            <person name="Kuo A."/>
            <person name="Kusch H."/>
            <person name="LaButti K."/>
            <person name="Lagendijk E.L."/>
            <person name="Lapidus A."/>
            <person name="Levasseur A."/>
            <person name="Lindquist E."/>
            <person name="Lipzen A."/>
            <person name="Logrieco A.F."/>
            <person name="MacCabe A."/>
            <person name="Maekelae M.R."/>
            <person name="Malavazi I."/>
            <person name="Melin P."/>
            <person name="Meyer V."/>
            <person name="Mielnichuk N."/>
            <person name="Miskei M."/>
            <person name="Molnar A.P."/>
            <person name="Mule G."/>
            <person name="Ngan C.Y."/>
            <person name="Orejas M."/>
            <person name="Orosz E."/>
            <person name="Ouedraogo J.P."/>
            <person name="Overkamp K.M."/>
            <person name="Park H.-S."/>
            <person name="Perrone G."/>
            <person name="Piumi F."/>
            <person name="Punt P.J."/>
            <person name="Ram A.F."/>
            <person name="Ramon A."/>
            <person name="Rauscher S."/>
            <person name="Record E."/>
            <person name="Riano-Pachon D.M."/>
            <person name="Robert V."/>
            <person name="Roehrig J."/>
            <person name="Ruller R."/>
            <person name="Salamov A."/>
            <person name="Salih N.S."/>
            <person name="Samson R.A."/>
            <person name="Sandor E."/>
            <person name="Sanguinetti M."/>
            <person name="Schuetze T."/>
            <person name="Sepcic K."/>
            <person name="Shelest E."/>
            <person name="Sherlock G."/>
            <person name="Sophianopoulou V."/>
            <person name="Squina F.M."/>
            <person name="Sun H."/>
            <person name="Susca A."/>
            <person name="Todd R.B."/>
            <person name="Tsang A."/>
            <person name="Unkles S.E."/>
            <person name="van de Wiele N."/>
            <person name="van Rossen-Uffink D."/>
            <person name="Oliveira J.V."/>
            <person name="Vesth T.C."/>
            <person name="Visser J."/>
            <person name="Yu J.-H."/>
            <person name="Zhou M."/>
            <person name="Andersen M.R."/>
            <person name="Archer D.B."/>
            <person name="Baker S.E."/>
            <person name="Benoit I."/>
            <person name="Brakhage A.A."/>
            <person name="Braus G.H."/>
            <person name="Fischer R."/>
            <person name="Frisvad J.C."/>
            <person name="Goldman G.H."/>
            <person name="Houbraken J."/>
            <person name="Oakley B."/>
            <person name="Pocsi I."/>
            <person name="Scazzocchio C."/>
            <person name="Seiboth B."/>
            <person name="vanKuyk P.A."/>
            <person name="Wortman J."/>
            <person name="Dyer P.S."/>
            <person name="Grigoriev I.V."/>
        </authorList>
    </citation>
    <scope>NUCLEOTIDE SEQUENCE [LARGE SCALE GENOMIC DNA]</scope>
    <source>
        <strain evidence="5">DTO 134E9</strain>
    </source>
</reference>
<protein>
    <recommendedName>
        <fullName evidence="6">ADP-ribosylation factor</fullName>
    </recommendedName>
</protein>
<dbReference type="Proteomes" id="UP000184383">
    <property type="component" value="Unassembled WGS sequence"/>
</dbReference>
<keyword evidence="3" id="KW-1133">Transmembrane helix</keyword>
<keyword evidence="3" id="KW-0472">Membrane</keyword>
<dbReference type="RefSeq" id="XP_040689008.1">
    <property type="nucleotide sequence ID" value="XM_040835341.1"/>
</dbReference>
<dbReference type="GO" id="GO:0000287">
    <property type="term" value="F:magnesium ion binding"/>
    <property type="evidence" value="ECO:0007669"/>
    <property type="project" value="TreeGrafter"/>
</dbReference>
<organism evidence="4 5">
    <name type="scientific">Aspergillus wentii DTO 134E9</name>
    <dbReference type="NCBI Taxonomy" id="1073089"/>
    <lineage>
        <taxon>Eukaryota</taxon>
        <taxon>Fungi</taxon>
        <taxon>Dikarya</taxon>
        <taxon>Ascomycota</taxon>
        <taxon>Pezizomycotina</taxon>
        <taxon>Eurotiomycetes</taxon>
        <taxon>Eurotiomycetidae</taxon>
        <taxon>Eurotiales</taxon>
        <taxon>Aspergillaceae</taxon>
        <taxon>Aspergillus</taxon>
        <taxon>Aspergillus subgen. Cremei</taxon>
    </lineage>
</organism>
<evidence type="ECO:0000256" key="2">
    <source>
        <dbReference type="SAM" id="MobiDB-lite"/>
    </source>
</evidence>
<comment type="subcellular location">
    <subcellularLocation>
        <location evidence="1">Cell membrane</location>
        <topology evidence="1">Multi-pass membrane protein</topology>
    </subcellularLocation>
</comment>
<feature type="region of interest" description="Disordered" evidence="2">
    <location>
        <begin position="122"/>
        <end position="161"/>
    </location>
</feature>
<dbReference type="GO" id="GO:0015087">
    <property type="term" value="F:cobalt ion transmembrane transporter activity"/>
    <property type="evidence" value="ECO:0007669"/>
    <property type="project" value="TreeGrafter"/>
</dbReference>
<proteinExistence type="predicted"/>
<gene>
    <name evidence="4" type="ORF">ASPWEDRAFT_40539</name>
</gene>
<keyword evidence="3" id="KW-0812">Transmembrane</keyword>
<dbReference type="PANTHER" id="PTHR46494:SF1">
    <property type="entry name" value="CORA FAMILY METAL ION TRANSPORTER (EUROFUNG)"/>
    <property type="match status" value="1"/>
</dbReference>
<feature type="transmembrane region" description="Helical" evidence="3">
    <location>
        <begin position="536"/>
        <end position="557"/>
    </location>
</feature>
<keyword evidence="5" id="KW-1185">Reference proteome</keyword>
<evidence type="ECO:0000313" key="5">
    <source>
        <dbReference type="Proteomes" id="UP000184383"/>
    </source>
</evidence>
<dbReference type="EMBL" id="KV878212">
    <property type="protein sequence ID" value="OJJ35332.1"/>
    <property type="molecule type" value="Genomic_DNA"/>
</dbReference>